<reference evidence="1 2" key="1">
    <citation type="journal article" date="2018" name="New Phytol.">
        <title>Phylogenomics of Endogonaceae and evolution of mycorrhizas within Mucoromycota.</title>
        <authorList>
            <person name="Chang Y."/>
            <person name="Desiro A."/>
            <person name="Na H."/>
            <person name="Sandor L."/>
            <person name="Lipzen A."/>
            <person name="Clum A."/>
            <person name="Barry K."/>
            <person name="Grigoriev I.V."/>
            <person name="Martin F.M."/>
            <person name="Stajich J.E."/>
            <person name="Smith M.E."/>
            <person name="Bonito G."/>
            <person name="Spatafora J.W."/>
        </authorList>
    </citation>
    <scope>NUCLEOTIDE SEQUENCE [LARGE SCALE GENOMIC DNA]</scope>
    <source>
        <strain evidence="1 2">GMNB39</strain>
    </source>
</reference>
<keyword evidence="2" id="KW-1185">Reference proteome</keyword>
<protein>
    <submittedName>
        <fullName evidence="1">Uncharacterized protein</fullName>
    </submittedName>
</protein>
<name>A0A433D626_9FUNG</name>
<evidence type="ECO:0000313" key="1">
    <source>
        <dbReference type="EMBL" id="RUP46274.1"/>
    </source>
</evidence>
<sequence length="88" mass="10009">MRHCLHNVGFKFGVVTSHTANDASTSGYFNYLLNAKKLENCTFDSIVWIYPLRLTTSEGPPGNFGNISLDFMEVEKIFRRYLRACIGN</sequence>
<comment type="caution">
    <text evidence="1">The sequence shown here is derived from an EMBL/GenBank/DDBJ whole genome shotgun (WGS) entry which is preliminary data.</text>
</comment>
<accession>A0A433D626</accession>
<dbReference type="EMBL" id="RBNI01006063">
    <property type="protein sequence ID" value="RUP46274.1"/>
    <property type="molecule type" value="Genomic_DNA"/>
</dbReference>
<gene>
    <name evidence="1" type="ORF">BC936DRAFT_147136</name>
</gene>
<proteinExistence type="predicted"/>
<dbReference type="Proteomes" id="UP000268093">
    <property type="component" value="Unassembled WGS sequence"/>
</dbReference>
<organism evidence="1 2">
    <name type="scientific">Jimgerdemannia flammicorona</name>
    <dbReference type="NCBI Taxonomy" id="994334"/>
    <lineage>
        <taxon>Eukaryota</taxon>
        <taxon>Fungi</taxon>
        <taxon>Fungi incertae sedis</taxon>
        <taxon>Mucoromycota</taxon>
        <taxon>Mucoromycotina</taxon>
        <taxon>Endogonomycetes</taxon>
        <taxon>Endogonales</taxon>
        <taxon>Endogonaceae</taxon>
        <taxon>Jimgerdemannia</taxon>
    </lineage>
</organism>
<dbReference type="AlphaFoldDB" id="A0A433D626"/>
<evidence type="ECO:0000313" key="2">
    <source>
        <dbReference type="Proteomes" id="UP000268093"/>
    </source>
</evidence>